<accession>Q86835</accession>
<protein>
    <submittedName>
        <fullName evidence="2">E9 protein</fullName>
    </submittedName>
</protein>
<evidence type="ECO:0000256" key="1">
    <source>
        <dbReference type="SAM" id="Phobius"/>
    </source>
</evidence>
<evidence type="ECO:0000313" key="2">
    <source>
        <dbReference type="EMBL" id="AAB32467.1"/>
    </source>
</evidence>
<keyword evidence="1" id="KW-0472">Membrane</keyword>
<keyword evidence="1" id="KW-0812">Transmembrane</keyword>
<organismHost>
    <name type="scientific">Rangifer tarandus</name>
    <name type="common">Reindeer</name>
    <name type="synonym">Cervus tarandus</name>
    <dbReference type="NCBI Taxonomy" id="9870"/>
</organismHost>
<proteinExistence type="predicted"/>
<gene>
    <name evidence="2" type="primary">E9</name>
</gene>
<sequence>MKFCLLIFLLLLFGQLNFMWVIILFVWFAFLHSLNYT</sequence>
<dbReference type="EMBL" id="S74218">
    <property type="protein sequence ID" value="AAB32467.1"/>
    <property type="molecule type" value="Genomic_DNA"/>
</dbReference>
<reference evidence="2" key="1">
    <citation type="journal article" date="1994" name="J. Virol.">
        <title>The genomes of the animal papillomaviruses European elk papillomavirus, deer papillomavirus, and reindeer papillomavirus contain a novel transforming gene (E9) near the early polyadenylation site.</title>
        <authorList>
            <person name="Eriksson A."/>
            <person name="Stewart A.C."/>
            <person name="Moreno-Lopez J."/>
            <person name="Pettersson U."/>
        </authorList>
    </citation>
    <scope>NUCLEOTIDE SEQUENCE</scope>
</reference>
<feature type="transmembrane region" description="Helical" evidence="1">
    <location>
        <begin position="7"/>
        <end position="30"/>
    </location>
</feature>
<name>Q86835_PAPVR</name>
<keyword evidence="1" id="KW-1133">Transmembrane helix</keyword>
<organism evidence="2">
    <name type="scientific">Reindeer papillomavirus</name>
    <name type="common">RPV</name>
    <dbReference type="NCBI Taxonomy" id="10569"/>
    <lineage>
        <taxon>Viruses</taxon>
        <taxon>Monodnaviria</taxon>
        <taxon>Shotokuvirae</taxon>
        <taxon>Cossaviricota</taxon>
        <taxon>Papovaviricetes</taxon>
        <taxon>Zurhausenvirales</taxon>
        <taxon>Papillomaviridae</taxon>
        <taxon>Firstpapillomavirinae</taxon>
        <taxon>Deltapapillomavirus</taxon>
        <taxon>Deltapapillomavirus 1</taxon>
    </lineage>
</organism>